<dbReference type="GO" id="GO:0006260">
    <property type="term" value="P:DNA replication"/>
    <property type="evidence" value="ECO:0007669"/>
    <property type="project" value="TreeGrafter"/>
</dbReference>
<dbReference type="PANTHER" id="PTHR30050:SF4">
    <property type="entry name" value="ATP-BINDING PROTEIN RV3427C IN INSERTION SEQUENCE-RELATED"/>
    <property type="match status" value="1"/>
</dbReference>
<evidence type="ECO:0000256" key="3">
    <source>
        <dbReference type="ARBA" id="ARBA00022840"/>
    </source>
</evidence>
<dbReference type="GO" id="GO:0005524">
    <property type="term" value="F:ATP binding"/>
    <property type="evidence" value="ECO:0007669"/>
    <property type="project" value="UniProtKB-KW"/>
</dbReference>
<dbReference type="RefSeq" id="WP_155112700.1">
    <property type="nucleotide sequence ID" value="NZ_WMIB01000011.1"/>
</dbReference>
<evidence type="ECO:0000256" key="2">
    <source>
        <dbReference type="ARBA" id="ARBA00022741"/>
    </source>
</evidence>
<organism evidence="5 6">
    <name type="scientific">Metabacillus mangrovi</name>
    <dbReference type="NCBI Taxonomy" id="1491830"/>
    <lineage>
        <taxon>Bacteria</taxon>
        <taxon>Bacillati</taxon>
        <taxon>Bacillota</taxon>
        <taxon>Bacilli</taxon>
        <taxon>Bacillales</taxon>
        <taxon>Bacillaceae</taxon>
        <taxon>Metabacillus</taxon>
    </lineage>
</organism>
<dbReference type="SMART" id="SM00382">
    <property type="entry name" value="AAA"/>
    <property type="match status" value="1"/>
</dbReference>
<reference evidence="5 6" key="1">
    <citation type="journal article" date="2017" name="Int. J. Syst. Evol. Microbiol.">
        <title>Bacillus mangrovi sp. nov., isolated from a sediment sample from a mangrove forest.</title>
        <authorList>
            <person name="Gupta V."/>
            <person name="Singh P.K."/>
            <person name="Korpole S."/>
            <person name="Tanuku N.R.S."/>
            <person name="Pinnaka A.K."/>
        </authorList>
    </citation>
    <scope>NUCLEOTIDE SEQUENCE [LARGE SCALE GENOMIC DNA]</scope>
    <source>
        <strain evidence="5 6">KCTC 33872</strain>
    </source>
</reference>
<evidence type="ECO:0000313" key="6">
    <source>
        <dbReference type="Proteomes" id="UP000434639"/>
    </source>
</evidence>
<dbReference type="InterPro" id="IPR028350">
    <property type="entry name" value="DNAC/IstB-like"/>
</dbReference>
<dbReference type="EMBL" id="WMIB01000011">
    <property type="protein sequence ID" value="MTH54121.1"/>
    <property type="molecule type" value="Genomic_DNA"/>
</dbReference>
<accession>A0A7X2V5E9</accession>
<dbReference type="Gene3D" id="3.40.50.300">
    <property type="entry name" value="P-loop containing nucleotide triphosphate hydrolases"/>
    <property type="match status" value="1"/>
</dbReference>
<sequence length="254" mass="29756">MNKTVNELQNQFRQLRLAETAEEPPRLLREAEKASWTYLEFLEAITRYELVKREAKSLEKRMKWARFPFVKSLEEFELEGQNVLTARQLNQLRELNWLEQQYNLILLGPPGIGKTFIAVGLGLEAVQRGFHVYFVTMGELIQLLKTEEYLNKSKAQLKRLRSADLVIVDDLMYMAMDQREANLFFHLINHLYERSSIVLTSNKSPDEWGNLIGDQGITTAILDRLLHRVEVIYGKEDEESHRMKNRKSIFLAKV</sequence>
<dbReference type="NCBIfam" id="NF038214">
    <property type="entry name" value="IS21_help_AAA"/>
    <property type="match status" value="1"/>
</dbReference>
<dbReference type="SUPFAM" id="SSF52540">
    <property type="entry name" value="P-loop containing nucleoside triphosphate hydrolases"/>
    <property type="match status" value="1"/>
</dbReference>
<keyword evidence="2" id="KW-0547">Nucleotide-binding</keyword>
<dbReference type="InterPro" id="IPR003593">
    <property type="entry name" value="AAA+_ATPase"/>
</dbReference>
<dbReference type="PANTHER" id="PTHR30050">
    <property type="entry name" value="CHROMOSOMAL REPLICATION INITIATOR PROTEIN DNAA"/>
    <property type="match status" value="1"/>
</dbReference>
<dbReference type="Pfam" id="PF01695">
    <property type="entry name" value="IstB_IS21"/>
    <property type="match status" value="1"/>
</dbReference>
<keyword evidence="3" id="KW-0067">ATP-binding</keyword>
<comment type="similarity">
    <text evidence="1">Belongs to the IS21/IS1162 putative ATP-binding protein family.</text>
</comment>
<protein>
    <submittedName>
        <fullName evidence="5">AAA family ATPase</fullName>
    </submittedName>
</protein>
<dbReference type="InterPro" id="IPR027417">
    <property type="entry name" value="P-loop_NTPase"/>
</dbReference>
<evidence type="ECO:0000313" key="5">
    <source>
        <dbReference type="EMBL" id="MTH54121.1"/>
    </source>
</evidence>
<comment type="caution">
    <text evidence="5">The sequence shown here is derived from an EMBL/GenBank/DDBJ whole genome shotgun (WGS) entry which is preliminary data.</text>
</comment>
<dbReference type="AlphaFoldDB" id="A0A7X2V5E9"/>
<feature type="domain" description="AAA+ ATPase" evidence="4">
    <location>
        <begin position="100"/>
        <end position="235"/>
    </location>
</feature>
<proteinExistence type="inferred from homology"/>
<gene>
    <name evidence="5" type="ORF">GKZ89_11950</name>
</gene>
<evidence type="ECO:0000259" key="4">
    <source>
        <dbReference type="SMART" id="SM00382"/>
    </source>
</evidence>
<name>A0A7X2V5E9_9BACI</name>
<keyword evidence="6" id="KW-1185">Reference proteome</keyword>
<dbReference type="PIRSF" id="PIRSF003073">
    <property type="entry name" value="DNAC_TnpB_IstB"/>
    <property type="match status" value="1"/>
</dbReference>
<evidence type="ECO:0000256" key="1">
    <source>
        <dbReference type="ARBA" id="ARBA00008059"/>
    </source>
</evidence>
<dbReference type="OrthoDB" id="2052561at2"/>
<dbReference type="CDD" id="cd00009">
    <property type="entry name" value="AAA"/>
    <property type="match status" value="1"/>
</dbReference>
<dbReference type="Proteomes" id="UP000434639">
    <property type="component" value="Unassembled WGS sequence"/>
</dbReference>
<dbReference type="InterPro" id="IPR002611">
    <property type="entry name" value="IstB_ATP-bd"/>
</dbReference>
<dbReference type="InterPro" id="IPR047661">
    <property type="entry name" value="IstB"/>
</dbReference>